<keyword evidence="3" id="KW-1185">Reference proteome</keyword>
<accession>A0A0B1P3H2</accession>
<evidence type="ECO:0000313" key="3">
    <source>
        <dbReference type="Proteomes" id="UP000030854"/>
    </source>
</evidence>
<comment type="caution">
    <text evidence="2">The sequence shown here is derived from an EMBL/GenBank/DDBJ whole genome shotgun (WGS) entry which is preliminary data.</text>
</comment>
<gene>
    <name evidence="2" type="ORF">EV44_g3477</name>
</gene>
<sequence>MELNHNTDPFEYQIFETNVSATRSGRRESGATTKDTATNAEIAQVNFKQTPKRLDFPCRDPVKDSKNWNNGITPGNCGGSGGNGGRGKASLDTGAARTYKKLLTEATQLIESFQKPKVSPTPGFPILKFQTTSSSNDSFSIAKILQDVKITKAAVTQVPVTVHGKSWANVASKSQASETIIRIHDEEEKKEISKLTSEELAKKSEG</sequence>
<dbReference type="Proteomes" id="UP000030854">
    <property type="component" value="Unassembled WGS sequence"/>
</dbReference>
<name>A0A0B1P3H2_UNCNE</name>
<organism evidence="2 3">
    <name type="scientific">Uncinula necator</name>
    <name type="common">Grape powdery mildew</name>
    <dbReference type="NCBI Taxonomy" id="52586"/>
    <lineage>
        <taxon>Eukaryota</taxon>
        <taxon>Fungi</taxon>
        <taxon>Dikarya</taxon>
        <taxon>Ascomycota</taxon>
        <taxon>Pezizomycotina</taxon>
        <taxon>Leotiomycetes</taxon>
        <taxon>Erysiphales</taxon>
        <taxon>Erysiphaceae</taxon>
        <taxon>Erysiphe</taxon>
    </lineage>
</organism>
<dbReference type="EMBL" id="JNVN01002518">
    <property type="protein sequence ID" value="KHJ31875.1"/>
    <property type="molecule type" value="Genomic_DNA"/>
</dbReference>
<proteinExistence type="predicted"/>
<feature type="compositionally biased region" description="Gly residues" evidence="1">
    <location>
        <begin position="76"/>
        <end position="87"/>
    </location>
</feature>
<evidence type="ECO:0000313" key="2">
    <source>
        <dbReference type="EMBL" id="KHJ31875.1"/>
    </source>
</evidence>
<dbReference type="HOGENOM" id="CLU_1332789_0_0_1"/>
<feature type="region of interest" description="Disordered" evidence="1">
    <location>
        <begin position="65"/>
        <end position="91"/>
    </location>
</feature>
<protein>
    <submittedName>
        <fullName evidence="2">Uncharacterized protein</fullName>
    </submittedName>
</protein>
<reference evidence="2 3" key="1">
    <citation type="journal article" date="2014" name="BMC Genomics">
        <title>Adaptive genomic structural variation in the grape powdery mildew pathogen, Erysiphe necator.</title>
        <authorList>
            <person name="Jones L."/>
            <person name="Riaz S."/>
            <person name="Morales-Cruz A."/>
            <person name="Amrine K.C."/>
            <person name="McGuire B."/>
            <person name="Gubler W.D."/>
            <person name="Walker M.A."/>
            <person name="Cantu D."/>
        </authorList>
    </citation>
    <scope>NUCLEOTIDE SEQUENCE [LARGE SCALE GENOMIC DNA]</scope>
    <source>
        <strain evidence="3">c</strain>
    </source>
</reference>
<evidence type="ECO:0000256" key="1">
    <source>
        <dbReference type="SAM" id="MobiDB-lite"/>
    </source>
</evidence>
<dbReference type="AlphaFoldDB" id="A0A0B1P3H2"/>